<reference evidence="1" key="1">
    <citation type="journal article" date="2019" name="Sci. Rep.">
        <title>Draft genome of Tanacetum cinerariifolium, the natural source of mosquito coil.</title>
        <authorList>
            <person name="Yamashiro T."/>
            <person name="Shiraishi A."/>
            <person name="Satake H."/>
            <person name="Nakayama K."/>
        </authorList>
    </citation>
    <scope>NUCLEOTIDE SEQUENCE</scope>
</reference>
<feature type="non-terminal residue" evidence="1">
    <location>
        <position position="1"/>
    </location>
</feature>
<accession>A0A699XWQ0</accession>
<dbReference type="AlphaFoldDB" id="A0A699XWQ0"/>
<gene>
    <name evidence="1" type="ORF">Tci_932303</name>
</gene>
<name>A0A699XWQ0_TANCI</name>
<proteinExistence type="predicted"/>
<evidence type="ECO:0000313" key="1">
    <source>
        <dbReference type="EMBL" id="GFD60334.1"/>
    </source>
</evidence>
<dbReference type="EMBL" id="BKCJ011876408">
    <property type="protein sequence ID" value="GFD60334.1"/>
    <property type="molecule type" value="Genomic_DNA"/>
</dbReference>
<organism evidence="1">
    <name type="scientific">Tanacetum cinerariifolium</name>
    <name type="common">Dalmatian daisy</name>
    <name type="synonym">Chrysanthemum cinerariifolium</name>
    <dbReference type="NCBI Taxonomy" id="118510"/>
    <lineage>
        <taxon>Eukaryota</taxon>
        <taxon>Viridiplantae</taxon>
        <taxon>Streptophyta</taxon>
        <taxon>Embryophyta</taxon>
        <taxon>Tracheophyta</taxon>
        <taxon>Spermatophyta</taxon>
        <taxon>Magnoliopsida</taxon>
        <taxon>eudicotyledons</taxon>
        <taxon>Gunneridae</taxon>
        <taxon>Pentapetalae</taxon>
        <taxon>asterids</taxon>
        <taxon>campanulids</taxon>
        <taxon>Asterales</taxon>
        <taxon>Asteraceae</taxon>
        <taxon>Asteroideae</taxon>
        <taxon>Anthemideae</taxon>
        <taxon>Anthemidinae</taxon>
        <taxon>Tanacetum</taxon>
    </lineage>
</organism>
<comment type="caution">
    <text evidence="1">The sequence shown here is derived from an EMBL/GenBank/DDBJ whole genome shotgun (WGS) entry which is preliminary data.</text>
</comment>
<protein>
    <submittedName>
        <fullName evidence="1">Uncharacterized protein</fullName>
    </submittedName>
</protein>
<sequence length="72" mass="8419">SQRVDTSDDTLIEDVSNQGRIIDELDKDEGDVLMSKKEEKETEEVKDITGDAQVERRQADIYQIDWIMLQKY</sequence>